<reference evidence="1" key="1">
    <citation type="journal article" date="2023" name="Nat. Commun.">
        <title>Diploid and tetraploid genomes of Acorus and the evolution of monocots.</title>
        <authorList>
            <person name="Ma L."/>
            <person name="Liu K.W."/>
            <person name="Li Z."/>
            <person name="Hsiao Y.Y."/>
            <person name="Qi Y."/>
            <person name="Fu T."/>
            <person name="Tang G.D."/>
            <person name="Zhang D."/>
            <person name="Sun W.H."/>
            <person name="Liu D.K."/>
            <person name="Li Y."/>
            <person name="Chen G.Z."/>
            <person name="Liu X.D."/>
            <person name="Liao X.Y."/>
            <person name="Jiang Y.T."/>
            <person name="Yu X."/>
            <person name="Hao Y."/>
            <person name="Huang J."/>
            <person name="Zhao X.W."/>
            <person name="Ke S."/>
            <person name="Chen Y.Y."/>
            <person name="Wu W.L."/>
            <person name="Hsu J.L."/>
            <person name="Lin Y.F."/>
            <person name="Huang M.D."/>
            <person name="Li C.Y."/>
            <person name="Huang L."/>
            <person name="Wang Z.W."/>
            <person name="Zhao X."/>
            <person name="Zhong W.Y."/>
            <person name="Peng D.H."/>
            <person name="Ahmad S."/>
            <person name="Lan S."/>
            <person name="Zhang J.S."/>
            <person name="Tsai W.C."/>
            <person name="Van de Peer Y."/>
            <person name="Liu Z.J."/>
        </authorList>
    </citation>
    <scope>NUCLEOTIDE SEQUENCE</scope>
    <source>
        <strain evidence="1">CP</strain>
    </source>
</reference>
<accession>A0AAV9F6D4</accession>
<comment type="caution">
    <text evidence="1">The sequence shown here is derived from an EMBL/GenBank/DDBJ whole genome shotgun (WGS) entry which is preliminary data.</text>
</comment>
<dbReference type="AlphaFoldDB" id="A0AAV9F6D4"/>
<evidence type="ECO:0000313" key="2">
    <source>
        <dbReference type="Proteomes" id="UP001180020"/>
    </source>
</evidence>
<protein>
    <submittedName>
        <fullName evidence="1">Uncharacterized protein</fullName>
    </submittedName>
</protein>
<organism evidence="1 2">
    <name type="scientific">Acorus calamus</name>
    <name type="common">Sweet flag</name>
    <dbReference type="NCBI Taxonomy" id="4465"/>
    <lineage>
        <taxon>Eukaryota</taxon>
        <taxon>Viridiplantae</taxon>
        <taxon>Streptophyta</taxon>
        <taxon>Embryophyta</taxon>
        <taxon>Tracheophyta</taxon>
        <taxon>Spermatophyta</taxon>
        <taxon>Magnoliopsida</taxon>
        <taxon>Liliopsida</taxon>
        <taxon>Acoraceae</taxon>
        <taxon>Acorus</taxon>
    </lineage>
</organism>
<evidence type="ECO:0000313" key="1">
    <source>
        <dbReference type="EMBL" id="KAK1320789.1"/>
    </source>
</evidence>
<dbReference type="EMBL" id="JAUJYO010000003">
    <property type="protein sequence ID" value="KAK1320789.1"/>
    <property type="molecule type" value="Genomic_DNA"/>
</dbReference>
<sequence>MRFDIVMKSREAKELTLEGYPNLINDLQATGLNFSWSNNQTTRVQCKLDRILVNSKWLLHHADSFVQYLSPGLSDHSPLKVSLHNGVSFGKKPFKYFKMWEFHPHFDDLVKQAWQTDFIGSPLFKLVKKLQHTKRIIKNWDFSVFRPFYSSLARCKSDLDTAQKDLTADPLNAQLQAHERGCKDIINHGVDFFSSLLNREGSSSVPSLPATRKLSGPDQEALCTPGWLLALRNNGYDGLKNNCPTNWSVHK</sequence>
<gene>
    <name evidence="1" type="ORF">QJS10_CPA03g01380</name>
</gene>
<proteinExistence type="predicted"/>
<dbReference type="Gene3D" id="3.60.10.10">
    <property type="entry name" value="Endonuclease/exonuclease/phosphatase"/>
    <property type="match status" value="1"/>
</dbReference>
<name>A0AAV9F6D4_ACOCL</name>
<dbReference type="PANTHER" id="PTHR33710">
    <property type="entry name" value="BNAC02G09200D PROTEIN"/>
    <property type="match status" value="1"/>
</dbReference>
<dbReference type="InterPro" id="IPR036691">
    <property type="entry name" value="Endo/exonu/phosph_ase_sf"/>
</dbReference>
<reference evidence="1" key="2">
    <citation type="submission" date="2023-06" db="EMBL/GenBank/DDBJ databases">
        <authorList>
            <person name="Ma L."/>
            <person name="Liu K.-W."/>
            <person name="Li Z."/>
            <person name="Hsiao Y.-Y."/>
            <person name="Qi Y."/>
            <person name="Fu T."/>
            <person name="Tang G."/>
            <person name="Zhang D."/>
            <person name="Sun W.-H."/>
            <person name="Liu D.-K."/>
            <person name="Li Y."/>
            <person name="Chen G.-Z."/>
            <person name="Liu X.-D."/>
            <person name="Liao X.-Y."/>
            <person name="Jiang Y.-T."/>
            <person name="Yu X."/>
            <person name="Hao Y."/>
            <person name="Huang J."/>
            <person name="Zhao X.-W."/>
            <person name="Ke S."/>
            <person name="Chen Y.-Y."/>
            <person name="Wu W.-L."/>
            <person name="Hsu J.-L."/>
            <person name="Lin Y.-F."/>
            <person name="Huang M.-D."/>
            <person name="Li C.-Y."/>
            <person name="Huang L."/>
            <person name="Wang Z.-W."/>
            <person name="Zhao X."/>
            <person name="Zhong W.-Y."/>
            <person name="Peng D.-H."/>
            <person name="Ahmad S."/>
            <person name="Lan S."/>
            <person name="Zhang J.-S."/>
            <person name="Tsai W.-C."/>
            <person name="Van De Peer Y."/>
            <person name="Liu Z.-J."/>
        </authorList>
    </citation>
    <scope>NUCLEOTIDE SEQUENCE</scope>
    <source>
        <strain evidence="1">CP</strain>
        <tissue evidence="1">Leaves</tissue>
    </source>
</reference>
<dbReference type="Proteomes" id="UP001180020">
    <property type="component" value="Unassembled WGS sequence"/>
</dbReference>
<dbReference type="SUPFAM" id="SSF56219">
    <property type="entry name" value="DNase I-like"/>
    <property type="match status" value="1"/>
</dbReference>
<keyword evidence="2" id="KW-1185">Reference proteome</keyword>
<dbReference type="PANTHER" id="PTHR33710:SF64">
    <property type="entry name" value="ENDONUCLEASE_EXONUCLEASE_PHOSPHATASE DOMAIN-CONTAINING PROTEIN"/>
    <property type="match status" value="1"/>
</dbReference>